<proteinExistence type="predicted"/>
<dbReference type="Gene3D" id="3.30.70.270">
    <property type="match status" value="1"/>
</dbReference>
<reference evidence="6 7" key="1">
    <citation type="journal article" date="2021" name="Microbiol. Spectr.">
        <title>A Single Bacterium Capable of Oxidation and Reduction of Iron at Circumneutral pH.</title>
        <authorList>
            <person name="Kato S."/>
            <person name="Ohkuma M."/>
        </authorList>
    </citation>
    <scope>NUCLEOTIDE SEQUENCE [LARGE SCALE GENOMIC DNA]</scope>
    <source>
        <strain evidence="6 7">MIZ03</strain>
    </source>
</reference>
<feature type="domain" description="GGDEF" evidence="5">
    <location>
        <begin position="314"/>
        <end position="447"/>
    </location>
</feature>
<evidence type="ECO:0000256" key="1">
    <source>
        <dbReference type="PROSITE-ProRule" id="PRU00169"/>
    </source>
</evidence>
<feature type="domain" description="Response regulatory" evidence="2">
    <location>
        <begin position="13"/>
        <end position="127"/>
    </location>
</feature>
<dbReference type="CDD" id="cd01949">
    <property type="entry name" value="GGDEF"/>
    <property type="match status" value="1"/>
</dbReference>
<dbReference type="InterPro" id="IPR035965">
    <property type="entry name" value="PAS-like_dom_sf"/>
</dbReference>
<dbReference type="SUPFAM" id="SSF52172">
    <property type="entry name" value="CheY-like"/>
    <property type="match status" value="1"/>
</dbReference>
<organism evidence="6 7">
    <name type="scientific">Rhodoferax lithotrophicus</name>
    <dbReference type="NCBI Taxonomy" id="2798804"/>
    <lineage>
        <taxon>Bacteria</taxon>
        <taxon>Pseudomonadati</taxon>
        <taxon>Pseudomonadota</taxon>
        <taxon>Betaproteobacteria</taxon>
        <taxon>Burkholderiales</taxon>
        <taxon>Comamonadaceae</taxon>
        <taxon>Rhodoferax</taxon>
    </lineage>
</organism>
<evidence type="ECO:0000259" key="4">
    <source>
        <dbReference type="PROSITE" id="PS50883"/>
    </source>
</evidence>
<feature type="domain" description="EAL" evidence="4">
    <location>
        <begin position="456"/>
        <end position="709"/>
    </location>
</feature>
<dbReference type="InterPro" id="IPR035919">
    <property type="entry name" value="EAL_sf"/>
</dbReference>
<protein>
    <submittedName>
        <fullName evidence="6">Regulator of RpoS</fullName>
    </submittedName>
</protein>
<dbReference type="InterPro" id="IPR013767">
    <property type="entry name" value="PAS_fold"/>
</dbReference>
<dbReference type="Pfam" id="PF00989">
    <property type="entry name" value="PAS"/>
    <property type="match status" value="1"/>
</dbReference>
<dbReference type="PROSITE" id="PS50883">
    <property type="entry name" value="EAL"/>
    <property type="match status" value="1"/>
</dbReference>
<dbReference type="NCBIfam" id="TIGR00229">
    <property type="entry name" value="sensory_box"/>
    <property type="match status" value="1"/>
</dbReference>
<dbReference type="CDD" id="cd01948">
    <property type="entry name" value="EAL"/>
    <property type="match status" value="1"/>
</dbReference>
<dbReference type="InterPro" id="IPR001789">
    <property type="entry name" value="Sig_transdc_resp-reg_receiver"/>
</dbReference>
<dbReference type="RefSeq" id="WP_223903709.1">
    <property type="nucleotide sequence ID" value="NZ_AP024238.1"/>
</dbReference>
<dbReference type="InterPro" id="IPR001633">
    <property type="entry name" value="EAL_dom"/>
</dbReference>
<dbReference type="Gene3D" id="3.30.450.20">
    <property type="entry name" value="PAS domain"/>
    <property type="match status" value="1"/>
</dbReference>
<dbReference type="Pfam" id="PF00990">
    <property type="entry name" value="GGDEF"/>
    <property type="match status" value="1"/>
</dbReference>
<evidence type="ECO:0000313" key="6">
    <source>
        <dbReference type="EMBL" id="BCO27680.1"/>
    </source>
</evidence>
<evidence type="ECO:0000259" key="2">
    <source>
        <dbReference type="PROSITE" id="PS50110"/>
    </source>
</evidence>
<dbReference type="SUPFAM" id="SSF55785">
    <property type="entry name" value="PYP-like sensor domain (PAS domain)"/>
    <property type="match status" value="1"/>
</dbReference>
<dbReference type="EMBL" id="AP024238">
    <property type="protein sequence ID" value="BCO27680.1"/>
    <property type="molecule type" value="Genomic_DNA"/>
</dbReference>
<dbReference type="InterPro" id="IPR052155">
    <property type="entry name" value="Biofilm_reg_signaling"/>
</dbReference>
<accession>A0ABM7MNE9</accession>
<dbReference type="Pfam" id="PF00563">
    <property type="entry name" value="EAL"/>
    <property type="match status" value="1"/>
</dbReference>
<keyword evidence="7" id="KW-1185">Reference proteome</keyword>
<dbReference type="PROSITE" id="PS50110">
    <property type="entry name" value="RESPONSE_REGULATORY"/>
    <property type="match status" value="1"/>
</dbReference>
<dbReference type="PANTHER" id="PTHR44757">
    <property type="entry name" value="DIGUANYLATE CYCLASE DGCP"/>
    <property type="match status" value="1"/>
</dbReference>
<name>A0ABM7MNE9_9BURK</name>
<dbReference type="InterPro" id="IPR011006">
    <property type="entry name" value="CheY-like_superfamily"/>
</dbReference>
<dbReference type="PANTHER" id="PTHR44757:SF2">
    <property type="entry name" value="BIOFILM ARCHITECTURE MAINTENANCE PROTEIN MBAA"/>
    <property type="match status" value="1"/>
</dbReference>
<dbReference type="InterPro" id="IPR000014">
    <property type="entry name" value="PAS"/>
</dbReference>
<keyword evidence="1" id="KW-0597">Phosphoprotein</keyword>
<sequence>MTFPQHIQPSQARILIVDDHPLVLSGLANILAGRGYIIETADCGLEAVRLLNTSLFDLVLLDLLLPDISGLEVMDYMHEHHMDVCVVVISGSANIDNAIGALHRGAFDFLRKTFPKEELLKTVDHALRQRWLAQDNQRLNQQLQASEKIHRYLLDSSPDIIYTLDEQGHLTYVNDRILPLLGWRAQELIGQHYTQLIHPSDLRRAEYALRQSTEKLQTTRNVELRMQSRHADSSMRLFSHELMRMTLPLKADDSPNTSPRWGTYGIAHDLTEHQRIDALVAHQAYHDILTGLPNRALFKDRLTLALLNAQRHHDMLAVMVLDIDRFKLVNDSLGHDLGDILLVEITHRLKAALRGSDTLSRLGGDEFTVLLTELTTSQDATQLANQCQACLRQPITLNNQVIHVSASLGIALYPEHGDTADELLKHADVAMYHQKANGKDGVVMFDTPMLQMGAEHMMLEHELHLALTHGELEMYYQPQVDAQTRQITGTEALMRWNHPLRGLLGAGEFLPLAEETGLIIPMTDWLLQAVCKDLKAFNQVGKQTLRMSINLPPQYLDRGNFVEKLQDVLRRHGLSAAQFEVEVTENICIRNPLNAIEQLHTLRRLGVRIAIDDFGTGYSSLSYLHKLPLDTLKIDRSFVMAIHADDSISPVVMAIISVAKGLNLHLVAEGVETETQLRTLAQAGCHTIQGFYFFKPMPKQALLLTLQKN</sequence>
<dbReference type="InterPro" id="IPR029787">
    <property type="entry name" value="Nucleotide_cyclase"/>
</dbReference>
<feature type="modified residue" description="4-aspartylphosphate" evidence="1">
    <location>
        <position position="62"/>
    </location>
</feature>
<dbReference type="PROSITE" id="PS50887">
    <property type="entry name" value="GGDEF"/>
    <property type="match status" value="1"/>
</dbReference>
<dbReference type="Gene3D" id="3.20.20.450">
    <property type="entry name" value="EAL domain"/>
    <property type="match status" value="1"/>
</dbReference>
<dbReference type="SUPFAM" id="SSF55073">
    <property type="entry name" value="Nucleotide cyclase"/>
    <property type="match status" value="1"/>
</dbReference>
<dbReference type="InterPro" id="IPR043128">
    <property type="entry name" value="Rev_trsase/Diguanyl_cyclase"/>
</dbReference>
<dbReference type="SMART" id="SM00091">
    <property type="entry name" value="PAS"/>
    <property type="match status" value="1"/>
</dbReference>
<gene>
    <name evidence="6" type="ORF">MIZ03_2569</name>
</gene>
<evidence type="ECO:0000259" key="3">
    <source>
        <dbReference type="PROSITE" id="PS50112"/>
    </source>
</evidence>
<dbReference type="SMART" id="SM00052">
    <property type="entry name" value="EAL"/>
    <property type="match status" value="1"/>
</dbReference>
<dbReference type="InterPro" id="IPR000160">
    <property type="entry name" value="GGDEF_dom"/>
</dbReference>
<evidence type="ECO:0000259" key="5">
    <source>
        <dbReference type="PROSITE" id="PS50887"/>
    </source>
</evidence>
<dbReference type="NCBIfam" id="TIGR00254">
    <property type="entry name" value="GGDEF"/>
    <property type="match status" value="1"/>
</dbReference>
<evidence type="ECO:0000313" key="7">
    <source>
        <dbReference type="Proteomes" id="UP000824366"/>
    </source>
</evidence>
<dbReference type="SMART" id="SM00267">
    <property type="entry name" value="GGDEF"/>
    <property type="match status" value="1"/>
</dbReference>
<dbReference type="SMART" id="SM00448">
    <property type="entry name" value="REC"/>
    <property type="match status" value="1"/>
</dbReference>
<dbReference type="CDD" id="cd00130">
    <property type="entry name" value="PAS"/>
    <property type="match status" value="1"/>
</dbReference>
<feature type="domain" description="PAS" evidence="3">
    <location>
        <begin position="146"/>
        <end position="216"/>
    </location>
</feature>
<dbReference type="Proteomes" id="UP000824366">
    <property type="component" value="Chromosome"/>
</dbReference>
<dbReference type="Gene3D" id="3.40.50.2300">
    <property type="match status" value="1"/>
</dbReference>
<dbReference type="SUPFAM" id="SSF141868">
    <property type="entry name" value="EAL domain-like"/>
    <property type="match status" value="1"/>
</dbReference>
<dbReference type="PROSITE" id="PS50112">
    <property type="entry name" value="PAS"/>
    <property type="match status" value="1"/>
</dbReference>
<dbReference type="Pfam" id="PF00072">
    <property type="entry name" value="Response_reg"/>
    <property type="match status" value="1"/>
</dbReference>